<feature type="transmembrane region" description="Helical" evidence="12">
    <location>
        <begin position="365"/>
        <end position="398"/>
    </location>
</feature>
<keyword evidence="8" id="KW-0560">Oxidoreductase</keyword>
<keyword evidence="7 12" id="KW-1133">Transmembrane helix</keyword>
<dbReference type="SUPFAM" id="SSF52343">
    <property type="entry name" value="Ferredoxin reductase-like, C-terminal NADP-linked domain"/>
    <property type="match status" value="1"/>
</dbReference>
<dbReference type="GO" id="GO:0046872">
    <property type="term" value="F:metal ion binding"/>
    <property type="evidence" value="ECO:0007669"/>
    <property type="project" value="UniProtKB-KW"/>
</dbReference>
<dbReference type="CDD" id="cd00207">
    <property type="entry name" value="fer2"/>
    <property type="match status" value="1"/>
</dbReference>
<reference evidence="15 16" key="1">
    <citation type="submission" date="2018-03" db="EMBL/GenBank/DDBJ databases">
        <title>Ahniella affigens gen. nov., sp. nov., a gammaproteobacterium isolated from sandy soil near a stream.</title>
        <authorList>
            <person name="Ko Y."/>
            <person name="Kim J.-H."/>
        </authorList>
    </citation>
    <scope>NUCLEOTIDE SEQUENCE [LARGE SCALE GENOMIC DNA]</scope>
    <source>
        <strain evidence="15 16">D13</strain>
    </source>
</reference>
<feature type="transmembrane region" description="Helical" evidence="12">
    <location>
        <begin position="418"/>
        <end position="441"/>
    </location>
</feature>
<keyword evidence="16" id="KW-1185">Reference proteome</keyword>
<dbReference type="GO" id="GO:0005886">
    <property type="term" value="C:plasma membrane"/>
    <property type="evidence" value="ECO:0007669"/>
    <property type="project" value="UniProtKB-SubCell"/>
</dbReference>
<dbReference type="Gene3D" id="3.40.50.80">
    <property type="entry name" value="Nucleotide-binding domain of ferredoxin-NADP reductase (FNR) module"/>
    <property type="match status" value="1"/>
</dbReference>
<keyword evidence="5 12" id="KW-0812">Transmembrane</keyword>
<evidence type="ECO:0000256" key="9">
    <source>
        <dbReference type="ARBA" id="ARBA00023004"/>
    </source>
</evidence>
<evidence type="ECO:0000256" key="12">
    <source>
        <dbReference type="SAM" id="Phobius"/>
    </source>
</evidence>
<dbReference type="InterPro" id="IPR005804">
    <property type="entry name" value="FA_desaturase_dom"/>
</dbReference>
<comment type="subcellular location">
    <subcellularLocation>
        <location evidence="1">Cell inner membrane</location>
        <topology evidence="1">Multi-pass membrane protein</topology>
    </subcellularLocation>
</comment>
<evidence type="ECO:0000259" key="14">
    <source>
        <dbReference type="PROSITE" id="PS51384"/>
    </source>
</evidence>
<reference evidence="15 16" key="2">
    <citation type="submission" date="2018-03" db="EMBL/GenBank/DDBJ databases">
        <authorList>
            <person name="Keele B.F."/>
        </authorList>
    </citation>
    <scope>NUCLEOTIDE SEQUENCE [LARGE SCALE GENOMIC DNA]</scope>
    <source>
        <strain evidence="15 16">D13</strain>
    </source>
</reference>
<dbReference type="InterPro" id="IPR036010">
    <property type="entry name" value="2Fe-2S_ferredoxin-like_sf"/>
</dbReference>
<dbReference type="OrthoDB" id="4759734at2"/>
<dbReference type="InterPro" id="IPR001041">
    <property type="entry name" value="2Fe-2S_ferredoxin-type"/>
</dbReference>
<evidence type="ECO:0000256" key="2">
    <source>
        <dbReference type="ARBA" id="ARBA00010823"/>
    </source>
</evidence>
<protein>
    <submittedName>
        <fullName evidence="15">Flavodoxin reductase</fullName>
    </submittedName>
</protein>
<dbReference type="GO" id="GO:0051537">
    <property type="term" value="F:2 iron, 2 sulfur cluster binding"/>
    <property type="evidence" value="ECO:0007669"/>
    <property type="project" value="InterPro"/>
</dbReference>
<dbReference type="Pfam" id="PF00487">
    <property type="entry name" value="FA_desaturase"/>
    <property type="match status" value="1"/>
</dbReference>
<dbReference type="PRINTS" id="PR00410">
    <property type="entry name" value="PHEHYDRXLASE"/>
</dbReference>
<dbReference type="SUPFAM" id="SSF63380">
    <property type="entry name" value="Riboflavin synthase domain-like"/>
    <property type="match status" value="1"/>
</dbReference>
<feature type="transmembrane region" description="Helical" evidence="12">
    <location>
        <begin position="591"/>
        <end position="616"/>
    </location>
</feature>
<dbReference type="PRINTS" id="PR00371">
    <property type="entry name" value="FPNCR"/>
</dbReference>
<dbReference type="InterPro" id="IPR006058">
    <property type="entry name" value="2Fe2S_fd_BS"/>
</dbReference>
<dbReference type="AlphaFoldDB" id="A0A2P1PVL1"/>
<dbReference type="GO" id="GO:0004497">
    <property type="term" value="F:monooxygenase activity"/>
    <property type="evidence" value="ECO:0007669"/>
    <property type="project" value="UniProtKB-KW"/>
</dbReference>
<comment type="similarity">
    <text evidence="2">Belongs to the fatty acid desaturase type 1 family. AlkB subfamily.</text>
</comment>
<dbReference type="InterPro" id="IPR001709">
    <property type="entry name" value="Flavoprot_Pyr_Nucl_cyt_Rdtase"/>
</dbReference>
<dbReference type="Gene3D" id="2.40.30.10">
    <property type="entry name" value="Translation factors"/>
    <property type="match status" value="1"/>
</dbReference>
<evidence type="ECO:0000313" key="16">
    <source>
        <dbReference type="Proteomes" id="UP000241074"/>
    </source>
</evidence>
<keyword evidence="9" id="KW-0408">Iron</keyword>
<keyword evidence="10" id="KW-0503">Monooxygenase</keyword>
<dbReference type="InterPro" id="IPR001433">
    <property type="entry name" value="OxRdtase_FAD/NAD-bd"/>
</dbReference>
<proteinExistence type="inferred from homology"/>
<keyword evidence="4" id="KW-0997">Cell inner membrane</keyword>
<evidence type="ECO:0000256" key="11">
    <source>
        <dbReference type="ARBA" id="ARBA00023136"/>
    </source>
</evidence>
<evidence type="ECO:0000256" key="3">
    <source>
        <dbReference type="ARBA" id="ARBA00022475"/>
    </source>
</evidence>
<evidence type="ECO:0000259" key="13">
    <source>
        <dbReference type="PROSITE" id="PS51085"/>
    </source>
</evidence>
<evidence type="ECO:0000256" key="10">
    <source>
        <dbReference type="ARBA" id="ARBA00023033"/>
    </source>
</evidence>
<accession>A0A2P1PVL1</accession>
<dbReference type="GO" id="GO:0006629">
    <property type="term" value="P:lipid metabolic process"/>
    <property type="evidence" value="ECO:0007669"/>
    <property type="project" value="InterPro"/>
</dbReference>
<evidence type="ECO:0000256" key="1">
    <source>
        <dbReference type="ARBA" id="ARBA00004429"/>
    </source>
</evidence>
<dbReference type="Pfam" id="PF00111">
    <property type="entry name" value="Fer2"/>
    <property type="match status" value="1"/>
</dbReference>
<organism evidence="15 16">
    <name type="scientific">Ahniella affigens</name>
    <dbReference type="NCBI Taxonomy" id="2021234"/>
    <lineage>
        <taxon>Bacteria</taxon>
        <taxon>Pseudomonadati</taxon>
        <taxon>Pseudomonadota</taxon>
        <taxon>Gammaproteobacteria</taxon>
        <taxon>Lysobacterales</taxon>
        <taxon>Rhodanobacteraceae</taxon>
        <taxon>Ahniella</taxon>
    </lineage>
</organism>
<evidence type="ECO:0000256" key="6">
    <source>
        <dbReference type="ARBA" id="ARBA00022723"/>
    </source>
</evidence>
<keyword evidence="11 12" id="KW-0472">Membrane</keyword>
<dbReference type="CDD" id="cd03512">
    <property type="entry name" value="Alkane-hydroxylase"/>
    <property type="match status" value="1"/>
</dbReference>
<name>A0A2P1PVL1_9GAMM</name>
<dbReference type="PROSITE" id="PS00197">
    <property type="entry name" value="2FE2S_FER_1"/>
    <property type="match status" value="1"/>
</dbReference>
<sequence>MSDRADKIATTHFTAALNEHLVTVGKHQTVLDAALAAGVPMRYRCRVGGCGSCKCRLQSGQVFQRTDTSYLLSATERAEGVVLACQTVPRSDVTIAFDPEPETLPWHAGRVTGQRLLTPDVVEWTVTLATPWSGTAGQHAAMACAGLPGVVRELSPIPSGDGRVLRFLIRLIPGGQLSTWLQAADRTGEAVQLSAGRGELLLPMDASPVLMIATGTGIAPMLAMLEAAARSGDRRDMTVLFGVRREEDLQLAAPWLDAAPEYVRFVPVLSQASAAWTGLRGHVQDHLDTWHAAHQAAGHQVIRVCGVPVMVHSVLATLHAMGVPQTSVAFDQFDEGPSLLPEPPQQDLPPDQRVPARWFDYAKYLGFHAIGVFSLLSLLAGGAYTTIGLLVVVAVYILGDALAGDDVRTPDFRAPKWLTWQLWAALPLLAMIAFAAVWSVAPTDAMGFGQWLSALSGYDLLAARADSTVGHHVAGLILTGLMIGLIGTIPAHELVHRTWDRASLLIGRWLLAFSVDSSFSIEHVYGHHRYVATRVDPATAPRGRNVYWHMLRSTWLGNRSAWAIETARLAKLGRSTFSPFNAVLRGFSMSLVLILAAWAVGGVVGMLFFVGCALFGKALLEVVNYMEHYGLVRAEHAPVAPRHSWNTNRRVSSWTMFNLTRHSHHHAEGEVSYPDLRPYPNAPMMVSGYLTTLIIALIPPLWHALLVPKLRDWDRRYANAEERVLADAANERSGLAGLRDDHRYSNWSANTP</sequence>
<dbReference type="InterPro" id="IPR033885">
    <property type="entry name" value="AlkB/XylM"/>
</dbReference>
<dbReference type="InterPro" id="IPR039261">
    <property type="entry name" value="FNR_nucleotide-bd"/>
</dbReference>
<feature type="transmembrane region" description="Helical" evidence="12">
    <location>
        <begin position="686"/>
        <end position="707"/>
    </location>
</feature>
<dbReference type="Pfam" id="PF00175">
    <property type="entry name" value="NAD_binding_1"/>
    <property type="match status" value="1"/>
</dbReference>
<dbReference type="KEGG" id="xba:C7S18_17630"/>
<dbReference type="PROSITE" id="PS51085">
    <property type="entry name" value="2FE2S_FER_2"/>
    <property type="match status" value="1"/>
</dbReference>
<dbReference type="Gene3D" id="3.10.20.30">
    <property type="match status" value="1"/>
</dbReference>
<evidence type="ECO:0000256" key="7">
    <source>
        <dbReference type="ARBA" id="ARBA00022989"/>
    </source>
</evidence>
<dbReference type="PANTHER" id="PTHR38674:SF1">
    <property type="entry name" value="ALKANE 1-MONOOXYGENASE 1"/>
    <property type="match status" value="1"/>
</dbReference>
<keyword evidence="3" id="KW-1003">Cell membrane</keyword>
<dbReference type="InterPro" id="IPR012675">
    <property type="entry name" value="Beta-grasp_dom_sf"/>
</dbReference>
<feature type="domain" description="2Fe-2S ferredoxin-type" evidence="13">
    <location>
        <begin position="11"/>
        <end position="101"/>
    </location>
</feature>
<dbReference type="PROSITE" id="PS51384">
    <property type="entry name" value="FAD_FR"/>
    <property type="match status" value="1"/>
</dbReference>
<evidence type="ECO:0000256" key="5">
    <source>
        <dbReference type="ARBA" id="ARBA00022692"/>
    </source>
</evidence>
<dbReference type="SUPFAM" id="SSF54292">
    <property type="entry name" value="2Fe-2S ferredoxin-like"/>
    <property type="match status" value="1"/>
</dbReference>
<keyword evidence="6" id="KW-0479">Metal-binding</keyword>
<dbReference type="InterPro" id="IPR017927">
    <property type="entry name" value="FAD-bd_FR_type"/>
</dbReference>
<dbReference type="EMBL" id="CP027860">
    <property type="protein sequence ID" value="AVP98886.1"/>
    <property type="molecule type" value="Genomic_DNA"/>
</dbReference>
<evidence type="ECO:0000256" key="4">
    <source>
        <dbReference type="ARBA" id="ARBA00022519"/>
    </source>
</evidence>
<dbReference type="InterPro" id="IPR017938">
    <property type="entry name" value="Riboflavin_synthase-like_b-brl"/>
</dbReference>
<dbReference type="PANTHER" id="PTHR38674">
    <property type="entry name" value="ALKANE 1-MONOOXYGENASE 1"/>
    <property type="match status" value="1"/>
</dbReference>
<evidence type="ECO:0000313" key="15">
    <source>
        <dbReference type="EMBL" id="AVP98886.1"/>
    </source>
</evidence>
<feature type="domain" description="FAD-binding FR-type" evidence="14">
    <location>
        <begin position="104"/>
        <end position="203"/>
    </location>
</feature>
<dbReference type="RefSeq" id="WP_106892805.1">
    <property type="nucleotide sequence ID" value="NZ_CP027860.1"/>
</dbReference>
<dbReference type="Proteomes" id="UP000241074">
    <property type="component" value="Chromosome"/>
</dbReference>
<evidence type="ECO:0000256" key="8">
    <source>
        <dbReference type="ARBA" id="ARBA00023002"/>
    </source>
</evidence>
<gene>
    <name evidence="15" type="ORF">C7S18_17630</name>
</gene>